<evidence type="ECO:0000256" key="1">
    <source>
        <dbReference type="ARBA" id="ARBA00012513"/>
    </source>
</evidence>
<accession>A0A7M7JZS9</accession>
<reference evidence="12" key="1">
    <citation type="submission" date="2021-01" db="UniProtKB">
        <authorList>
            <consortium name="EnsemblMetazoa"/>
        </authorList>
    </citation>
    <scope>IDENTIFICATION</scope>
</reference>
<evidence type="ECO:0000256" key="9">
    <source>
        <dbReference type="PROSITE-ProRule" id="PRU10141"/>
    </source>
</evidence>
<dbReference type="Proteomes" id="UP000594260">
    <property type="component" value="Unplaced"/>
</dbReference>
<dbReference type="OMA" id="NHMHELN"/>
<dbReference type="Pfam" id="PF00069">
    <property type="entry name" value="Pkinase"/>
    <property type="match status" value="1"/>
</dbReference>
<sequence>MGRFGHFQKSNSVSPVVLQSVEKPIDRSTSSSKNQKKRSKHNSSRLTNVEEARDNESDEDLTPYAKLLKQLKSNHEWQKQISLGKRIGLYRIHEELGSGNFAQVKAATHCLTKGKVAIKIIDKGKLDQKTHRMLTREISTMEALHHPNAIRLYEVVETLSKVYLVMEFAEGGELFKRISSKGAYPERDAKIIFTQICSAVDHMHKQNIVHRDLKAENVFLAGNLYVKVGDYGFSTTISFKEQLTTFCGSPPYAAPELFREEKYPGPYVDIWALGVMLYFIVSALMPFTAPTVSALRKLILEGQYEVPSCVSSECQDLIQGILQMVPQDRLTLAQIQSHRFLYGVIIPTPLDKYNICPRIEDQPPDQSSLQDHDLEMRATGSASAITIPQSKEEIKVRKQLNEFGITDKMMAECQYSGAKSMVTGTYRILLHRLQLAAHSDELYGAVPGQLRHPSRFHVLSGRNKPRQDLLGPSSYSGDNFTYTQNRIRRSGPLSSAEPEIQLERQSGLTISKACAVL</sequence>
<dbReference type="InterPro" id="IPR008271">
    <property type="entry name" value="Ser/Thr_kinase_AS"/>
</dbReference>
<evidence type="ECO:0000259" key="11">
    <source>
        <dbReference type="PROSITE" id="PS50011"/>
    </source>
</evidence>
<dbReference type="EC" id="2.7.11.1" evidence="1"/>
<dbReference type="OrthoDB" id="193931at2759"/>
<keyword evidence="3" id="KW-0808">Transferase</keyword>
<keyword evidence="4 9" id="KW-0547">Nucleotide-binding</keyword>
<evidence type="ECO:0000256" key="7">
    <source>
        <dbReference type="ARBA" id="ARBA00047899"/>
    </source>
</evidence>
<feature type="compositionally biased region" description="Basic residues" evidence="10">
    <location>
        <begin position="34"/>
        <end position="43"/>
    </location>
</feature>
<dbReference type="PROSITE" id="PS00107">
    <property type="entry name" value="PROTEIN_KINASE_ATP"/>
    <property type="match status" value="1"/>
</dbReference>
<protein>
    <recommendedName>
        <fullName evidence="1">non-specific serine/threonine protein kinase</fullName>
        <ecNumber evidence="1">2.7.11.1</ecNumber>
    </recommendedName>
</protein>
<dbReference type="PANTHER" id="PTHR24346:SF49">
    <property type="entry name" value="NIM1 SERINE_THREONINE PROTEIN KINASE"/>
    <property type="match status" value="1"/>
</dbReference>
<dbReference type="GO" id="GO:0005737">
    <property type="term" value="C:cytoplasm"/>
    <property type="evidence" value="ECO:0007669"/>
    <property type="project" value="TreeGrafter"/>
</dbReference>
<comment type="catalytic activity">
    <reaction evidence="8">
        <text>L-seryl-[protein] + ATP = O-phospho-L-seryl-[protein] + ADP + H(+)</text>
        <dbReference type="Rhea" id="RHEA:17989"/>
        <dbReference type="Rhea" id="RHEA-COMP:9863"/>
        <dbReference type="Rhea" id="RHEA-COMP:11604"/>
        <dbReference type="ChEBI" id="CHEBI:15378"/>
        <dbReference type="ChEBI" id="CHEBI:29999"/>
        <dbReference type="ChEBI" id="CHEBI:30616"/>
        <dbReference type="ChEBI" id="CHEBI:83421"/>
        <dbReference type="ChEBI" id="CHEBI:456216"/>
        <dbReference type="EC" id="2.7.11.1"/>
    </reaction>
</comment>
<dbReference type="InParanoid" id="A0A7M7JZS9"/>
<dbReference type="InterPro" id="IPR000719">
    <property type="entry name" value="Prot_kinase_dom"/>
</dbReference>
<dbReference type="FunFam" id="1.10.510.10:FF:000571">
    <property type="entry name" value="Maternal embryonic leucine zipper kinase"/>
    <property type="match status" value="1"/>
</dbReference>
<name>A0A7M7JZS9_VARDE</name>
<keyword evidence="13" id="KW-1185">Reference proteome</keyword>
<keyword evidence="6 9" id="KW-0067">ATP-binding</keyword>
<dbReference type="AlphaFoldDB" id="A0A7M7JZS9"/>
<evidence type="ECO:0000256" key="3">
    <source>
        <dbReference type="ARBA" id="ARBA00022679"/>
    </source>
</evidence>
<dbReference type="GO" id="GO:0005524">
    <property type="term" value="F:ATP binding"/>
    <property type="evidence" value="ECO:0007669"/>
    <property type="project" value="UniProtKB-UniRule"/>
</dbReference>
<feature type="binding site" evidence="9">
    <location>
        <position position="119"/>
    </location>
    <ligand>
        <name>ATP</name>
        <dbReference type="ChEBI" id="CHEBI:30616"/>
    </ligand>
</feature>
<comment type="catalytic activity">
    <reaction evidence="7">
        <text>L-threonyl-[protein] + ATP = O-phospho-L-threonyl-[protein] + ADP + H(+)</text>
        <dbReference type="Rhea" id="RHEA:46608"/>
        <dbReference type="Rhea" id="RHEA-COMP:11060"/>
        <dbReference type="Rhea" id="RHEA-COMP:11605"/>
        <dbReference type="ChEBI" id="CHEBI:15378"/>
        <dbReference type="ChEBI" id="CHEBI:30013"/>
        <dbReference type="ChEBI" id="CHEBI:30616"/>
        <dbReference type="ChEBI" id="CHEBI:61977"/>
        <dbReference type="ChEBI" id="CHEBI:456216"/>
        <dbReference type="EC" id="2.7.11.1"/>
    </reaction>
</comment>
<dbReference type="GO" id="GO:0050321">
    <property type="term" value="F:tau-protein kinase activity"/>
    <property type="evidence" value="ECO:0007669"/>
    <property type="project" value="TreeGrafter"/>
</dbReference>
<evidence type="ECO:0000256" key="2">
    <source>
        <dbReference type="ARBA" id="ARBA00022527"/>
    </source>
</evidence>
<dbReference type="PROSITE" id="PS00108">
    <property type="entry name" value="PROTEIN_KINASE_ST"/>
    <property type="match status" value="1"/>
</dbReference>
<dbReference type="GeneID" id="111249342"/>
<feature type="region of interest" description="Disordered" evidence="10">
    <location>
        <begin position="1"/>
        <end position="59"/>
    </location>
</feature>
<dbReference type="PROSITE" id="PS50011">
    <property type="entry name" value="PROTEIN_KINASE_DOM"/>
    <property type="match status" value="1"/>
</dbReference>
<dbReference type="InterPro" id="IPR011009">
    <property type="entry name" value="Kinase-like_dom_sf"/>
</dbReference>
<dbReference type="EnsemblMetazoa" id="XM_022803094">
    <property type="protein sequence ID" value="XP_022658829"/>
    <property type="gene ID" value="LOC111249342"/>
</dbReference>
<evidence type="ECO:0000256" key="8">
    <source>
        <dbReference type="ARBA" id="ARBA00048679"/>
    </source>
</evidence>
<dbReference type="SMART" id="SM00220">
    <property type="entry name" value="S_TKc"/>
    <property type="match status" value="1"/>
</dbReference>
<proteinExistence type="predicted"/>
<evidence type="ECO:0000256" key="10">
    <source>
        <dbReference type="SAM" id="MobiDB-lite"/>
    </source>
</evidence>
<dbReference type="GO" id="GO:0000226">
    <property type="term" value="P:microtubule cytoskeleton organization"/>
    <property type="evidence" value="ECO:0007669"/>
    <property type="project" value="TreeGrafter"/>
</dbReference>
<keyword evidence="2" id="KW-0723">Serine/threonine-protein kinase</keyword>
<dbReference type="GO" id="GO:0035556">
    <property type="term" value="P:intracellular signal transduction"/>
    <property type="evidence" value="ECO:0007669"/>
    <property type="project" value="TreeGrafter"/>
</dbReference>
<organism evidence="12 13">
    <name type="scientific">Varroa destructor</name>
    <name type="common">Honeybee mite</name>
    <dbReference type="NCBI Taxonomy" id="109461"/>
    <lineage>
        <taxon>Eukaryota</taxon>
        <taxon>Metazoa</taxon>
        <taxon>Ecdysozoa</taxon>
        <taxon>Arthropoda</taxon>
        <taxon>Chelicerata</taxon>
        <taxon>Arachnida</taxon>
        <taxon>Acari</taxon>
        <taxon>Parasitiformes</taxon>
        <taxon>Mesostigmata</taxon>
        <taxon>Gamasina</taxon>
        <taxon>Dermanyssoidea</taxon>
        <taxon>Varroidae</taxon>
        <taxon>Varroa</taxon>
    </lineage>
</organism>
<evidence type="ECO:0000313" key="13">
    <source>
        <dbReference type="Proteomes" id="UP000594260"/>
    </source>
</evidence>
<evidence type="ECO:0000256" key="4">
    <source>
        <dbReference type="ARBA" id="ARBA00022741"/>
    </source>
</evidence>
<evidence type="ECO:0000256" key="6">
    <source>
        <dbReference type="ARBA" id="ARBA00022840"/>
    </source>
</evidence>
<evidence type="ECO:0000256" key="5">
    <source>
        <dbReference type="ARBA" id="ARBA00022777"/>
    </source>
</evidence>
<dbReference type="PANTHER" id="PTHR24346">
    <property type="entry name" value="MAP/MICROTUBULE AFFINITY-REGULATING KINASE"/>
    <property type="match status" value="1"/>
</dbReference>
<dbReference type="FunFam" id="3.30.200.20:FF:000003">
    <property type="entry name" value="Non-specific serine/threonine protein kinase"/>
    <property type="match status" value="1"/>
</dbReference>
<evidence type="ECO:0000313" key="12">
    <source>
        <dbReference type="EnsemblMetazoa" id="XP_022658829"/>
    </source>
</evidence>
<dbReference type="SUPFAM" id="SSF56112">
    <property type="entry name" value="Protein kinase-like (PK-like)"/>
    <property type="match status" value="1"/>
</dbReference>
<dbReference type="InterPro" id="IPR017441">
    <property type="entry name" value="Protein_kinase_ATP_BS"/>
</dbReference>
<dbReference type="Gene3D" id="1.10.510.10">
    <property type="entry name" value="Transferase(Phosphotransferase) domain 1"/>
    <property type="match status" value="1"/>
</dbReference>
<dbReference type="KEGG" id="vde:111249342"/>
<feature type="domain" description="Protein kinase" evidence="11">
    <location>
        <begin position="90"/>
        <end position="341"/>
    </location>
</feature>
<keyword evidence="5" id="KW-0418">Kinase</keyword>
<dbReference type="RefSeq" id="XP_022658829.1">
    <property type="nucleotide sequence ID" value="XM_022803094.1"/>
</dbReference>